<evidence type="ECO:0000313" key="4">
    <source>
        <dbReference type="Proteomes" id="UP000499080"/>
    </source>
</evidence>
<evidence type="ECO:0008006" key="5">
    <source>
        <dbReference type="Google" id="ProtNLM"/>
    </source>
</evidence>
<proteinExistence type="predicted"/>
<feature type="region of interest" description="Disordered" evidence="1">
    <location>
        <begin position="33"/>
        <end position="65"/>
    </location>
</feature>
<dbReference type="Proteomes" id="UP000499080">
    <property type="component" value="Unassembled WGS sequence"/>
</dbReference>
<dbReference type="EMBL" id="BGPR01010190">
    <property type="protein sequence ID" value="GBN44759.1"/>
    <property type="molecule type" value="Genomic_DNA"/>
</dbReference>
<keyword evidence="4" id="KW-1185">Reference proteome</keyword>
<protein>
    <recommendedName>
        <fullName evidence="5">Secreted protein</fullName>
    </recommendedName>
</protein>
<evidence type="ECO:0000256" key="2">
    <source>
        <dbReference type="SAM" id="SignalP"/>
    </source>
</evidence>
<evidence type="ECO:0000256" key="1">
    <source>
        <dbReference type="SAM" id="MobiDB-lite"/>
    </source>
</evidence>
<reference evidence="3 4" key="1">
    <citation type="journal article" date="2019" name="Sci. Rep.">
        <title>Orb-weaving spider Araneus ventricosus genome elucidates the spidroin gene catalogue.</title>
        <authorList>
            <person name="Kono N."/>
            <person name="Nakamura H."/>
            <person name="Ohtoshi R."/>
            <person name="Moran D.A.P."/>
            <person name="Shinohara A."/>
            <person name="Yoshida Y."/>
            <person name="Fujiwara M."/>
            <person name="Mori M."/>
            <person name="Tomita M."/>
            <person name="Arakawa K."/>
        </authorList>
    </citation>
    <scope>NUCLEOTIDE SEQUENCE [LARGE SCALE GENOMIC DNA]</scope>
</reference>
<comment type="caution">
    <text evidence="3">The sequence shown here is derived from an EMBL/GenBank/DDBJ whole genome shotgun (WGS) entry which is preliminary data.</text>
</comment>
<keyword evidence="2" id="KW-0732">Signal</keyword>
<feature type="signal peptide" evidence="2">
    <location>
        <begin position="1"/>
        <end position="24"/>
    </location>
</feature>
<evidence type="ECO:0000313" key="3">
    <source>
        <dbReference type="EMBL" id="GBN44759.1"/>
    </source>
</evidence>
<feature type="chain" id="PRO_5021270735" description="Secreted protein" evidence="2">
    <location>
        <begin position="25"/>
        <end position="98"/>
    </location>
</feature>
<name>A0A4Y2P167_ARAVE</name>
<dbReference type="AlphaFoldDB" id="A0A4Y2P167"/>
<feature type="compositionally biased region" description="Polar residues" evidence="1">
    <location>
        <begin position="33"/>
        <end position="43"/>
    </location>
</feature>
<organism evidence="3 4">
    <name type="scientific">Araneus ventricosus</name>
    <name type="common">Orbweaver spider</name>
    <name type="synonym">Epeira ventricosa</name>
    <dbReference type="NCBI Taxonomy" id="182803"/>
    <lineage>
        <taxon>Eukaryota</taxon>
        <taxon>Metazoa</taxon>
        <taxon>Ecdysozoa</taxon>
        <taxon>Arthropoda</taxon>
        <taxon>Chelicerata</taxon>
        <taxon>Arachnida</taxon>
        <taxon>Araneae</taxon>
        <taxon>Araneomorphae</taxon>
        <taxon>Entelegynae</taxon>
        <taxon>Araneoidea</taxon>
        <taxon>Araneidae</taxon>
        <taxon>Araneus</taxon>
    </lineage>
</organism>
<accession>A0A4Y2P167</accession>
<gene>
    <name evidence="3" type="ORF">AVEN_196040_1</name>
</gene>
<sequence length="98" mass="11021">MSGSRRIPFAKCCLLMTATECLTAWNIDVTSGNRVPQRVSSTEETGRSQKESSQVNTEGAPRPPNNTVTIYWLHCVPHYYKYVPNRHITSVCAISFDD</sequence>